<keyword evidence="1" id="KW-1133">Transmembrane helix</keyword>
<dbReference type="Pfam" id="PF04397">
    <property type="entry name" value="LytTR"/>
    <property type="match status" value="1"/>
</dbReference>
<dbReference type="PANTHER" id="PTHR37299">
    <property type="entry name" value="TRANSCRIPTIONAL REGULATOR-RELATED"/>
    <property type="match status" value="1"/>
</dbReference>
<keyword evidence="1" id="KW-0812">Transmembrane</keyword>
<evidence type="ECO:0000313" key="3">
    <source>
        <dbReference type="EMBL" id="RHI91543.1"/>
    </source>
</evidence>
<reference evidence="3 4" key="1">
    <citation type="submission" date="2018-08" db="EMBL/GenBank/DDBJ databases">
        <title>A genome reference for cultivated species of the human gut microbiota.</title>
        <authorList>
            <person name="Zou Y."/>
            <person name="Xue W."/>
            <person name="Luo G."/>
        </authorList>
    </citation>
    <scope>NUCLEOTIDE SEQUENCE [LARGE SCALE GENOMIC DNA]</scope>
    <source>
        <strain evidence="3 4">AM13-21</strain>
    </source>
</reference>
<dbReference type="SMART" id="SM00850">
    <property type="entry name" value="LytTR"/>
    <property type="match status" value="1"/>
</dbReference>
<dbReference type="InterPro" id="IPR007492">
    <property type="entry name" value="LytTR_DNA-bd_dom"/>
</dbReference>
<dbReference type="EMBL" id="QRLF01000013">
    <property type="protein sequence ID" value="RHI91543.1"/>
    <property type="molecule type" value="Genomic_DNA"/>
</dbReference>
<evidence type="ECO:0000313" key="4">
    <source>
        <dbReference type="Proteomes" id="UP000285777"/>
    </source>
</evidence>
<dbReference type="Gene3D" id="2.40.50.1020">
    <property type="entry name" value="LytTr DNA-binding domain"/>
    <property type="match status" value="1"/>
</dbReference>
<keyword evidence="1" id="KW-0472">Membrane</keyword>
<dbReference type="AlphaFoldDB" id="A0A415BRW4"/>
<gene>
    <name evidence="3" type="ORF">DW150_09285</name>
</gene>
<feature type="transmembrane region" description="Helical" evidence="1">
    <location>
        <begin position="12"/>
        <end position="33"/>
    </location>
</feature>
<dbReference type="GO" id="GO:0000156">
    <property type="term" value="F:phosphorelay response regulator activity"/>
    <property type="evidence" value="ECO:0007669"/>
    <property type="project" value="InterPro"/>
</dbReference>
<evidence type="ECO:0000256" key="1">
    <source>
        <dbReference type="SAM" id="Phobius"/>
    </source>
</evidence>
<dbReference type="PROSITE" id="PS50930">
    <property type="entry name" value="HTH_LYTTR"/>
    <property type="match status" value="1"/>
</dbReference>
<feature type="transmembrane region" description="Helical" evidence="1">
    <location>
        <begin position="101"/>
        <end position="128"/>
    </location>
</feature>
<accession>A0A415BRW4</accession>
<dbReference type="InterPro" id="IPR046947">
    <property type="entry name" value="LytR-like"/>
</dbReference>
<feature type="transmembrane region" description="Helical" evidence="1">
    <location>
        <begin position="73"/>
        <end position="95"/>
    </location>
</feature>
<proteinExistence type="predicted"/>
<dbReference type="Proteomes" id="UP000285777">
    <property type="component" value="Unassembled WGS sequence"/>
</dbReference>
<dbReference type="PANTHER" id="PTHR37299:SF1">
    <property type="entry name" value="STAGE 0 SPORULATION PROTEIN A HOMOLOG"/>
    <property type="match status" value="1"/>
</dbReference>
<sequence length="283" mass="32712">MDTHPIQASSQRWIVALGLLLLVACVQGLFLWGYTDDGIWVSLLDGMAATLLFALSAYWAWYVLGFVHISITTLFITILGISCTLVGSFFIRWILEFINHAVYTSFILTLPFRFCYVALLWSIILLWYRLQFAAGEREEMENQLVTMQETWMEDRRKAEASRKKEEEAGADAEDCLDRITVKDGTKIHLIELADLLYIQSCGDYVTLITPEGEYIKEQTMKYFETHLPESDFVRIHRSAIVQVKQISRLELFGKESYQLILKNGRKLKVSNSGYRLLKERLNL</sequence>
<dbReference type="RefSeq" id="WP_118290768.1">
    <property type="nucleotide sequence ID" value="NZ_QRLF01000013.1"/>
</dbReference>
<organism evidence="3 4">
    <name type="scientific">Phocaeicola vulgatus</name>
    <name type="common">Bacteroides vulgatus</name>
    <dbReference type="NCBI Taxonomy" id="821"/>
    <lineage>
        <taxon>Bacteria</taxon>
        <taxon>Pseudomonadati</taxon>
        <taxon>Bacteroidota</taxon>
        <taxon>Bacteroidia</taxon>
        <taxon>Bacteroidales</taxon>
        <taxon>Bacteroidaceae</taxon>
        <taxon>Phocaeicola</taxon>
    </lineage>
</organism>
<feature type="domain" description="HTH LytTR-type" evidence="2">
    <location>
        <begin position="179"/>
        <end position="283"/>
    </location>
</feature>
<comment type="caution">
    <text evidence="3">The sequence shown here is derived from an EMBL/GenBank/DDBJ whole genome shotgun (WGS) entry which is preliminary data.</text>
</comment>
<name>A0A415BRW4_PHOVU</name>
<protein>
    <submittedName>
        <fullName evidence="3">LytTR family transcriptional regulator</fullName>
    </submittedName>
</protein>
<evidence type="ECO:0000259" key="2">
    <source>
        <dbReference type="PROSITE" id="PS50930"/>
    </source>
</evidence>
<feature type="transmembrane region" description="Helical" evidence="1">
    <location>
        <begin position="39"/>
        <end position="61"/>
    </location>
</feature>
<dbReference type="GO" id="GO:0003677">
    <property type="term" value="F:DNA binding"/>
    <property type="evidence" value="ECO:0007669"/>
    <property type="project" value="InterPro"/>
</dbReference>